<evidence type="ECO:0000256" key="5">
    <source>
        <dbReference type="ARBA" id="ARBA00023175"/>
    </source>
</evidence>
<dbReference type="Pfam" id="PF00063">
    <property type="entry name" value="Myosin_head"/>
    <property type="match status" value="1"/>
</dbReference>
<evidence type="ECO:0000256" key="4">
    <source>
        <dbReference type="ARBA" id="ARBA00023123"/>
    </source>
</evidence>
<proteinExistence type="inferred from homology"/>
<feature type="domain" description="Myosin motor" evidence="9">
    <location>
        <begin position="1"/>
        <end position="131"/>
    </location>
</feature>
<dbReference type="GO" id="GO:0000146">
    <property type="term" value="F:microfilament motor activity"/>
    <property type="evidence" value="ECO:0007669"/>
    <property type="project" value="TreeGrafter"/>
</dbReference>
<dbReference type="InterPro" id="IPR001609">
    <property type="entry name" value="Myosin_head_motor_dom-like"/>
</dbReference>
<reference evidence="11" key="1">
    <citation type="journal article" date="2020" name="Nat. Commun.">
        <title>Genome sequence of the cluster root forming white lupin.</title>
        <authorList>
            <person name="Hufnagel B."/>
            <person name="Marques A."/>
            <person name="Soriano A."/>
            <person name="Marques L."/>
            <person name="Divol F."/>
            <person name="Doumas P."/>
            <person name="Sallet E."/>
            <person name="Mancinotti D."/>
            <person name="Carrere S."/>
            <person name="Marande W."/>
            <person name="Arribat S."/>
            <person name="Keller J."/>
            <person name="Huneau C."/>
            <person name="Blein T."/>
            <person name="Aime D."/>
            <person name="Laguerre M."/>
            <person name="Taylor J."/>
            <person name="Schubert V."/>
            <person name="Nelson M."/>
            <person name="Geu-Flores F."/>
            <person name="Crespi M."/>
            <person name="Gallardo-Guerrero K."/>
            <person name="Delaux P.-M."/>
            <person name="Salse J."/>
            <person name="Berges H."/>
            <person name="Guyot R."/>
            <person name="Gouzy J."/>
            <person name="Peret B."/>
        </authorList>
    </citation>
    <scope>NUCLEOTIDE SEQUENCE [LARGE SCALE GENOMIC DNA]</scope>
    <source>
        <strain evidence="11">cv. Amiga</strain>
    </source>
</reference>
<dbReference type="InterPro" id="IPR027417">
    <property type="entry name" value="P-loop_NTPase"/>
</dbReference>
<evidence type="ECO:0000256" key="7">
    <source>
        <dbReference type="PROSITE-ProRule" id="PRU00782"/>
    </source>
</evidence>
<keyword evidence="8" id="KW-1133">Transmembrane helix</keyword>
<evidence type="ECO:0000256" key="8">
    <source>
        <dbReference type="SAM" id="Phobius"/>
    </source>
</evidence>
<dbReference type="GO" id="GO:0016020">
    <property type="term" value="C:membrane"/>
    <property type="evidence" value="ECO:0007669"/>
    <property type="project" value="TreeGrafter"/>
</dbReference>
<keyword evidence="6 7" id="KW-0009">Actin-binding</keyword>
<evidence type="ECO:0000259" key="9">
    <source>
        <dbReference type="PROSITE" id="PS51456"/>
    </source>
</evidence>
<keyword evidence="1" id="KW-0547">Nucleotide-binding</keyword>
<dbReference type="Gene3D" id="3.30.70.1590">
    <property type="match status" value="1"/>
</dbReference>
<dbReference type="SUPFAM" id="SSF52540">
    <property type="entry name" value="P-loop containing nucleoside triphosphate hydrolases"/>
    <property type="match status" value="1"/>
</dbReference>
<dbReference type="AlphaFoldDB" id="A0A6A4PTQ9"/>
<dbReference type="PROSITE" id="PS50096">
    <property type="entry name" value="IQ"/>
    <property type="match status" value="1"/>
</dbReference>
<keyword evidence="8" id="KW-0812">Transmembrane</keyword>
<dbReference type="GO" id="GO:0005737">
    <property type="term" value="C:cytoplasm"/>
    <property type="evidence" value="ECO:0007669"/>
    <property type="project" value="TreeGrafter"/>
</dbReference>
<evidence type="ECO:0000256" key="1">
    <source>
        <dbReference type="ARBA" id="ARBA00022741"/>
    </source>
</evidence>
<dbReference type="PANTHER" id="PTHR13140:SF772">
    <property type="entry name" value="MYOSIN-17"/>
    <property type="match status" value="1"/>
</dbReference>
<dbReference type="Gene3D" id="1.20.58.530">
    <property type="match status" value="1"/>
</dbReference>
<keyword evidence="11" id="KW-1185">Reference proteome</keyword>
<feature type="transmembrane region" description="Helical" evidence="8">
    <location>
        <begin position="175"/>
        <end position="194"/>
    </location>
</feature>
<comment type="similarity">
    <text evidence="7">Belongs to the TRAFAC class myosin-kinesin ATPase superfamily. Myosin family.</text>
</comment>
<dbReference type="PROSITE" id="PS51456">
    <property type="entry name" value="MYOSIN_MOTOR"/>
    <property type="match status" value="1"/>
</dbReference>
<dbReference type="EMBL" id="WOCE01000011">
    <property type="protein sequence ID" value="KAE9604686.1"/>
    <property type="molecule type" value="Genomic_DNA"/>
</dbReference>
<keyword evidence="2" id="KW-0067">ATP-binding</keyword>
<feature type="transmembrane region" description="Helical" evidence="8">
    <location>
        <begin position="222"/>
        <end position="245"/>
    </location>
</feature>
<keyword evidence="8" id="KW-0472">Membrane</keyword>
<dbReference type="GO" id="GO:0007015">
    <property type="term" value="P:actin filament organization"/>
    <property type="evidence" value="ECO:0007669"/>
    <property type="project" value="TreeGrafter"/>
</dbReference>
<dbReference type="PANTHER" id="PTHR13140">
    <property type="entry name" value="MYOSIN"/>
    <property type="match status" value="1"/>
</dbReference>
<evidence type="ECO:0000313" key="10">
    <source>
        <dbReference type="EMBL" id="KAE9604686.1"/>
    </source>
</evidence>
<protein>
    <submittedName>
        <fullName evidence="10">Putative myosin ATPase</fullName>
    </submittedName>
</protein>
<dbReference type="Gene3D" id="1.20.5.190">
    <property type="match status" value="1"/>
</dbReference>
<evidence type="ECO:0000256" key="3">
    <source>
        <dbReference type="ARBA" id="ARBA00022860"/>
    </source>
</evidence>
<feature type="region of interest" description="Actin-binding" evidence="7">
    <location>
        <begin position="12"/>
        <end position="34"/>
    </location>
</feature>
<dbReference type="GO" id="GO:0005516">
    <property type="term" value="F:calmodulin binding"/>
    <property type="evidence" value="ECO:0007669"/>
    <property type="project" value="UniProtKB-KW"/>
</dbReference>
<keyword evidence="3" id="KW-0112">Calmodulin-binding</keyword>
<accession>A0A6A4PTQ9</accession>
<evidence type="ECO:0000256" key="2">
    <source>
        <dbReference type="ARBA" id="ARBA00022840"/>
    </source>
</evidence>
<evidence type="ECO:0000256" key="6">
    <source>
        <dbReference type="ARBA" id="ARBA00023203"/>
    </source>
</evidence>
<comment type="caution">
    <text evidence="7">Lacks conserved residue(s) required for the propagation of feature annotation.</text>
</comment>
<dbReference type="InterPro" id="IPR036961">
    <property type="entry name" value="Kinesin_motor_dom_sf"/>
</dbReference>
<sequence>MIYVYKKVQLQLQSLMEILNSTEPHYIRCVKPNNVLKPGVFENVNIIHQLRCGGVLEAIRISCAGYPTRQTFYEFLNRFGVLYPEVLYGNYDEKVACQKILDKISMKGYQIGKTKVFLRAGQMAELDSRKAMVLGNAARIIQRQIRTHIARKAFIELQQAAIILQSNLRGILNSFFIWFDFCCFIVLVSQNVLFRSCLFSCELLPRSYLPVTLPKTHPLQNVMFVLIYMTFIVFFLIYPFSLVVINFSN</sequence>
<keyword evidence="4 7" id="KW-0518">Myosin</keyword>
<name>A0A6A4PTQ9_LUPAL</name>
<dbReference type="OrthoDB" id="6108017at2759"/>
<dbReference type="GO" id="GO:0016459">
    <property type="term" value="C:myosin complex"/>
    <property type="evidence" value="ECO:0007669"/>
    <property type="project" value="UniProtKB-KW"/>
</dbReference>
<comment type="caution">
    <text evidence="10">The sequence shown here is derived from an EMBL/GenBank/DDBJ whole genome shotgun (WGS) entry which is preliminary data.</text>
</comment>
<keyword evidence="5" id="KW-0505">Motor protein</keyword>
<dbReference type="GO" id="GO:0030048">
    <property type="term" value="P:actin filament-based movement"/>
    <property type="evidence" value="ECO:0007669"/>
    <property type="project" value="UniProtKB-ARBA"/>
</dbReference>
<dbReference type="GO" id="GO:0005524">
    <property type="term" value="F:ATP binding"/>
    <property type="evidence" value="ECO:0007669"/>
    <property type="project" value="UniProtKB-KW"/>
</dbReference>
<dbReference type="InterPro" id="IPR000048">
    <property type="entry name" value="IQ_motif_EF-hand-BS"/>
</dbReference>
<evidence type="ECO:0000313" key="11">
    <source>
        <dbReference type="Proteomes" id="UP000447434"/>
    </source>
</evidence>
<dbReference type="Proteomes" id="UP000447434">
    <property type="component" value="Chromosome 11"/>
</dbReference>
<gene>
    <name evidence="10" type="ORF">Lalb_Chr11g0074411</name>
</gene>
<dbReference type="Pfam" id="PF00612">
    <property type="entry name" value="IQ"/>
    <property type="match status" value="1"/>
</dbReference>
<dbReference type="Gene3D" id="3.40.850.10">
    <property type="entry name" value="Kinesin motor domain"/>
    <property type="match status" value="1"/>
</dbReference>
<dbReference type="GO" id="GO:0051015">
    <property type="term" value="F:actin filament binding"/>
    <property type="evidence" value="ECO:0007669"/>
    <property type="project" value="TreeGrafter"/>
</dbReference>
<organism evidence="10 11">
    <name type="scientific">Lupinus albus</name>
    <name type="common">White lupine</name>
    <name type="synonym">Lupinus termis</name>
    <dbReference type="NCBI Taxonomy" id="3870"/>
    <lineage>
        <taxon>Eukaryota</taxon>
        <taxon>Viridiplantae</taxon>
        <taxon>Streptophyta</taxon>
        <taxon>Embryophyta</taxon>
        <taxon>Tracheophyta</taxon>
        <taxon>Spermatophyta</taxon>
        <taxon>Magnoliopsida</taxon>
        <taxon>eudicotyledons</taxon>
        <taxon>Gunneridae</taxon>
        <taxon>Pentapetalae</taxon>
        <taxon>rosids</taxon>
        <taxon>fabids</taxon>
        <taxon>Fabales</taxon>
        <taxon>Fabaceae</taxon>
        <taxon>Papilionoideae</taxon>
        <taxon>50 kb inversion clade</taxon>
        <taxon>genistoids sensu lato</taxon>
        <taxon>core genistoids</taxon>
        <taxon>Genisteae</taxon>
        <taxon>Lupinus</taxon>
    </lineage>
</organism>